<protein>
    <recommendedName>
        <fullName evidence="3">Transposase</fullName>
    </recommendedName>
</protein>
<reference evidence="1 2" key="1">
    <citation type="journal article" date="2022" name="Microbiol. Resour. Announc.">
        <title>Complete Genome Sequences of Thermus Strains Isolated from Senami Hot Spring in Japan.</title>
        <authorList>
            <person name="Miyazaki K."/>
        </authorList>
    </citation>
    <scope>NUCLEOTIDE SEQUENCE [LARGE SCALE GENOMIC DNA]</scope>
    <source>
        <strain evidence="1 2">SNM4-1</strain>
        <plasmid evidence="1 2">pTbrSNM4-1b</plasmid>
    </source>
</reference>
<name>A0ABN6NMQ4_THEBO</name>
<sequence length="74" mass="8743">MKDLHLKNENLDEILKIEAELKKEYQKGRLRKRQANIQHAFEKFTERLLGDLGLTQSLTYERPSLQQIVVGQHI</sequence>
<proteinExistence type="predicted"/>
<evidence type="ECO:0000313" key="1">
    <source>
        <dbReference type="EMBL" id="BDG17570.1"/>
    </source>
</evidence>
<dbReference type="EMBL" id="AP025594">
    <property type="protein sequence ID" value="BDG17570.1"/>
    <property type="molecule type" value="Genomic_DNA"/>
</dbReference>
<keyword evidence="2" id="KW-1185">Reference proteome</keyword>
<gene>
    <name evidence="1" type="ORF">TbrSNM41_23040</name>
</gene>
<evidence type="ECO:0000313" key="2">
    <source>
        <dbReference type="Proteomes" id="UP000831120"/>
    </source>
</evidence>
<keyword evidence="1" id="KW-0614">Plasmid</keyword>
<organism evidence="1 2">
    <name type="scientific">Thermus brockianus</name>
    <dbReference type="NCBI Taxonomy" id="56956"/>
    <lineage>
        <taxon>Bacteria</taxon>
        <taxon>Thermotogati</taxon>
        <taxon>Deinococcota</taxon>
        <taxon>Deinococci</taxon>
        <taxon>Thermales</taxon>
        <taxon>Thermaceae</taxon>
        <taxon>Thermus</taxon>
    </lineage>
</organism>
<accession>A0ABN6NMQ4</accession>
<dbReference type="Proteomes" id="UP000831120">
    <property type="component" value="Plasmid pTbrSNM4-1b"/>
</dbReference>
<evidence type="ECO:0008006" key="3">
    <source>
        <dbReference type="Google" id="ProtNLM"/>
    </source>
</evidence>
<geneLocation type="plasmid" evidence="1 2">
    <name>pTbrSNM4-1b</name>
</geneLocation>